<dbReference type="Proteomes" id="UP001058860">
    <property type="component" value="Chromosome"/>
</dbReference>
<keyword evidence="2" id="KW-1185">Reference proteome</keyword>
<proteinExistence type="predicted"/>
<sequence>MLVRAGMAEPSRRASGSYDGLVFATTEYRTPHEALAFIARGQGEWRR</sequence>
<dbReference type="RefSeq" id="WP_353866192.1">
    <property type="nucleotide sequence ID" value="NZ_CP088295.1"/>
</dbReference>
<accession>A0ABY5PM20</accession>
<name>A0ABY5PM20_9ACTN</name>
<evidence type="ECO:0000313" key="1">
    <source>
        <dbReference type="EMBL" id="UUY05748.1"/>
    </source>
</evidence>
<evidence type="ECO:0000313" key="2">
    <source>
        <dbReference type="Proteomes" id="UP001058860"/>
    </source>
</evidence>
<organism evidence="1 2">
    <name type="scientific">Svornostia abyssi</name>
    <dbReference type="NCBI Taxonomy" id="2898438"/>
    <lineage>
        <taxon>Bacteria</taxon>
        <taxon>Bacillati</taxon>
        <taxon>Actinomycetota</taxon>
        <taxon>Thermoleophilia</taxon>
        <taxon>Solirubrobacterales</taxon>
        <taxon>Baekduiaceae</taxon>
        <taxon>Svornostia</taxon>
    </lineage>
</organism>
<reference evidence="2" key="1">
    <citation type="submission" date="2021-11" db="EMBL/GenBank/DDBJ databases">
        <title>Cultivation dependent microbiological survey of springs from the worlds oldest radium mine currently devoted to the extraction of radon-saturated water.</title>
        <authorList>
            <person name="Kapinusova G."/>
            <person name="Smrhova T."/>
            <person name="Strejcek M."/>
            <person name="Suman J."/>
            <person name="Jani K."/>
            <person name="Pajer P."/>
            <person name="Uhlik O."/>
        </authorList>
    </citation>
    <scope>NUCLEOTIDE SEQUENCE [LARGE SCALE GENOMIC DNA]</scope>
    <source>
        <strain evidence="2">J379</strain>
    </source>
</reference>
<protein>
    <submittedName>
        <fullName evidence="1">Uncharacterized protein</fullName>
    </submittedName>
</protein>
<gene>
    <name evidence="1" type="ORF">LRS13_09570</name>
</gene>
<dbReference type="EMBL" id="CP088295">
    <property type="protein sequence ID" value="UUY05748.1"/>
    <property type="molecule type" value="Genomic_DNA"/>
</dbReference>